<keyword evidence="4 5" id="KW-0539">Nucleus</keyword>
<evidence type="ECO:0000256" key="2">
    <source>
        <dbReference type="ARBA" id="ARBA00005546"/>
    </source>
</evidence>
<comment type="subcellular location">
    <subcellularLocation>
        <location evidence="1">Nucleus</location>
    </subcellularLocation>
</comment>
<reference evidence="6 7" key="1">
    <citation type="journal article" date="2009" name="Science">
        <title>Green evolution and dynamic adaptations revealed by genomes of the marine picoeukaryotes Micromonas.</title>
        <authorList>
            <person name="Worden A.Z."/>
            <person name="Lee J.H."/>
            <person name="Mock T."/>
            <person name="Rouze P."/>
            <person name="Simmons M.P."/>
            <person name="Aerts A.L."/>
            <person name="Allen A.E."/>
            <person name="Cuvelier M.L."/>
            <person name="Derelle E."/>
            <person name="Everett M.V."/>
            <person name="Foulon E."/>
            <person name="Grimwood J."/>
            <person name="Gundlach H."/>
            <person name="Henrissat B."/>
            <person name="Napoli C."/>
            <person name="McDonald S.M."/>
            <person name="Parker M.S."/>
            <person name="Rombauts S."/>
            <person name="Salamov A."/>
            <person name="Von Dassow P."/>
            <person name="Badger J.H."/>
            <person name="Coutinho P.M."/>
            <person name="Demir E."/>
            <person name="Dubchak I."/>
            <person name="Gentemann C."/>
            <person name="Eikrem W."/>
            <person name="Gready J.E."/>
            <person name="John U."/>
            <person name="Lanier W."/>
            <person name="Lindquist E.A."/>
            <person name="Lucas S."/>
            <person name="Mayer K.F."/>
            <person name="Moreau H."/>
            <person name="Not F."/>
            <person name="Otillar R."/>
            <person name="Panaud O."/>
            <person name="Pangilinan J."/>
            <person name="Paulsen I."/>
            <person name="Piegu B."/>
            <person name="Poliakov A."/>
            <person name="Robbens S."/>
            <person name="Schmutz J."/>
            <person name="Toulza E."/>
            <person name="Wyss T."/>
            <person name="Zelensky A."/>
            <person name="Zhou K."/>
            <person name="Armbrust E.V."/>
            <person name="Bhattacharya D."/>
            <person name="Goodenough U.W."/>
            <person name="Van de Peer Y."/>
            <person name="Grigoriev I.V."/>
        </authorList>
    </citation>
    <scope>NUCLEOTIDE SEQUENCE [LARGE SCALE GENOMIC DNA]</scope>
    <source>
        <strain evidence="6 7">CCMP1545</strain>
    </source>
</reference>
<dbReference type="KEGG" id="mpp:MICPUCDRAFT_56178"/>
<dbReference type="SUPFAM" id="SSF143870">
    <property type="entry name" value="PF0523-like"/>
    <property type="match status" value="1"/>
</dbReference>
<evidence type="ECO:0000256" key="4">
    <source>
        <dbReference type="ARBA" id="ARBA00023242"/>
    </source>
</evidence>
<evidence type="ECO:0000256" key="3">
    <source>
        <dbReference type="ARBA" id="ARBA00022694"/>
    </source>
</evidence>
<dbReference type="AlphaFoldDB" id="C1MP81"/>
<proteinExistence type="inferred from homology"/>
<evidence type="ECO:0000313" key="7">
    <source>
        <dbReference type="Proteomes" id="UP000001876"/>
    </source>
</evidence>
<dbReference type="OMA" id="ICIQFRR"/>
<protein>
    <submittedName>
        <fullName evidence="6">Predicted protein</fullName>
    </submittedName>
</protein>
<dbReference type="Pfam" id="PF08617">
    <property type="entry name" value="CGI-121"/>
    <property type="match status" value="1"/>
</dbReference>
<dbReference type="PANTHER" id="PTHR15840">
    <property type="entry name" value="CGI-121 FAMILY MEMBER"/>
    <property type="match status" value="1"/>
</dbReference>
<keyword evidence="7" id="KW-1185">Reference proteome</keyword>
<organism evidence="7">
    <name type="scientific">Micromonas pusilla (strain CCMP1545)</name>
    <name type="common">Picoplanktonic green alga</name>
    <dbReference type="NCBI Taxonomy" id="564608"/>
    <lineage>
        <taxon>Eukaryota</taxon>
        <taxon>Viridiplantae</taxon>
        <taxon>Chlorophyta</taxon>
        <taxon>Mamiellophyceae</taxon>
        <taxon>Mamiellales</taxon>
        <taxon>Mamiellaceae</taxon>
        <taxon>Micromonas</taxon>
    </lineage>
</organism>
<dbReference type="GO" id="GO:0005634">
    <property type="term" value="C:nucleus"/>
    <property type="evidence" value="ECO:0007669"/>
    <property type="project" value="UniProtKB-SubCell"/>
</dbReference>
<dbReference type="Gene3D" id="3.30.2380.10">
    <property type="entry name" value="CGI121/TPRKB"/>
    <property type="match status" value="1"/>
</dbReference>
<dbReference type="InterPro" id="IPR013926">
    <property type="entry name" value="CGI121/TPRKB"/>
</dbReference>
<dbReference type="GO" id="GO:0005829">
    <property type="term" value="C:cytosol"/>
    <property type="evidence" value="ECO:0007669"/>
    <property type="project" value="TreeGrafter"/>
</dbReference>
<keyword evidence="3" id="KW-0819">tRNA processing</keyword>
<accession>C1MP81</accession>
<evidence type="ECO:0000256" key="1">
    <source>
        <dbReference type="ARBA" id="ARBA00004123"/>
    </source>
</evidence>
<dbReference type="GeneID" id="9682214"/>
<dbReference type="eggNOG" id="KOG4066">
    <property type="taxonomic scope" value="Eukaryota"/>
</dbReference>
<dbReference type="RefSeq" id="XP_003057239.1">
    <property type="nucleotide sequence ID" value="XM_003057193.1"/>
</dbReference>
<dbReference type="OrthoDB" id="329139at2759"/>
<name>C1MP81_MICPC</name>
<dbReference type="GO" id="GO:0000408">
    <property type="term" value="C:EKC/KEOPS complex"/>
    <property type="evidence" value="ECO:0007669"/>
    <property type="project" value="TreeGrafter"/>
</dbReference>
<sequence>MSSFAPTVLKFEAFPDRNLTVILFKDVTNAKDVLDKLLARTLEPEVALVNPRPIQSLFALRLAAHKALASRERNALTTRTLHSELVYNLSASKHITEGLRRFGMDDASDVVLACRFDASDADAAAMLAMFPGAVPVNDVEDGMAALRDDALVKKYYKPGELECKEGIGSVEDAVMSRIGARDVL</sequence>
<comment type="similarity">
    <text evidence="2 5">Belongs to the CGI121/TPRKB family.</text>
</comment>
<gene>
    <name evidence="6" type="ORF">MICPUCDRAFT_56178</name>
</gene>
<dbReference type="EMBL" id="GG663737">
    <property type="protein sequence ID" value="EEH58884.1"/>
    <property type="molecule type" value="Genomic_DNA"/>
</dbReference>
<evidence type="ECO:0000313" key="6">
    <source>
        <dbReference type="EMBL" id="EEH58884.1"/>
    </source>
</evidence>
<dbReference type="PANTHER" id="PTHR15840:SF10">
    <property type="entry name" value="EKC_KEOPS COMPLEX SUBUNIT TPRKB"/>
    <property type="match status" value="1"/>
</dbReference>
<dbReference type="Proteomes" id="UP000001876">
    <property type="component" value="Unassembled WGS sequence"/>
</dbReference>
<dbReference type="InterPro" id="IPR036504">
    <property type="entry name" value="CGI121/TPRKB_sf"/>
</dbReference>
<evidence type="ECO:0000256" key="5">
    <source>
        <dbReference type="RuleBase" id="RU004398"/>
    </source>
</evidence>
<dbReference type="STRING" id="564608.C1MP81"/>
<dbReference type="GO" id="GO:0002949">
    <property type="term" value="P:tRNA threonylcarbamoyladenosine modification"/>
    <property type="evidence" value="ECO:0007669"/>
    <property type="project" value="TreeGrafter"/>
</dbReference>